<dbReference type="InterPro" id="IPR003439">
    <property type="entry name" value="ABC_transporter-like_ATP-bd"/>
</dbReference>
<dbReference type="Proteomes" id="UP000050517">
    <property type="component" value="Unassembled WGS sequence"/>
</dbReference>
<evidence type="ECO:0000313" key="7">
    <source>
        <dbReference type="EMBL" id="KQB85651.1"/>
    </source>
</evidence>
<dbReference type="PROSITE" id="PS50929">
    <property type="entry name" value="ABC_TM1F"/>
    <property type="match status" value="1"/>
</dbReference>
<dbReference type="Gene3D" id="1.20.1560.10">
    <property type="entry name" value="ABC transporter type 1, transmembrane domain"/>
    <property type="match status" value="1"/>
</dbReference>
<keyword evidence="7" id="KW-0547">Nucleotide-binding</keyword>
<evidence type="ECO:0000256" key="1">
    <source>
        <dbReference type="ARBA" id="ARBA00004651"/>
    </source>
</evidence>
<dbReference type="InterPro" id="IPR011527">
    <property type="entry name" value="ABC1_TM_dom"/>
</dbReference>
<dbReference type="OrthoDB" id="4966664at2"/>
<evidence type="ECO:0000256" key="2">
    <source>
        <dbReference type="ARBA" id="ARBA00022692"/>
    </source>
</evidence>
<feature type="transmembrane region" description="Helical" evidence="5">
    <location>
        <begin position="51"/>
        <end position="72"/>
    </location>
</feature>
<dbReference type="InterPro" id="IPR036640">
    <property type="entry name" value="ABC1_TM_sf"/>
</dbReference>
<dbReference type="InterPro" id="IPR039421">
    <property type="entry name" value="Type_1_exporter"/>
</dbReference>
<dbReference type="SUPFAM" id="SSF52540">
    <property type="entry name" value="P-loop containing nucleoside triphosphate hydrolases"/>
    <property type="match status" value="1"/>
</dbReference>
<organism evidence="7 8">
    <name type="scientific">Corynebacterium oculi</name>
    <dbReference type="NCBI Taxonomy" id="1544416"/>
    <lineage>
        <taxon>Bacteria</taxon>
        <taxon>Bacillati</taxon>
        <taxon>Actinomycetota</taxon>
        <taxon>Actinomycetes</taxon>
        <taxon>Mycobacteriales</taxon>
        <taxon>Corynebacteriaceae</taxon>
        <taxon>Corynebacterium</taxon>
    </lineage>
</organism>
<sequence>MPFLLRTILSRDSLLAGVLVSVAFVCNGLTPVVVGHAIDRAIAERGSIFPWLGALAALFTLNALCGAAGRWLGIRAVQRKDHELRMEVTRRIAQVPMPPGALLSVASVDTRRVADAVMLTIFPMAEVTSVIYAAVVLVNVSVPLGLAVLCGGPLIVWVSLRQARPLRRAAFRRQEGLARASALAANIVHGLRTLKGIGAVGAVGQRYRAASDEAYRRTVAANAAHARLNAATDAVGSLYVVALAVAAAVLAQQGRISVGELITVVGITQFIIHPMTMLGKNIASRWAAAQASAQRIEQVLDAPDYPRNTEVPEVTGLEVRSGECPYSSGAGVMVAPHRADLFSGTVYENVHPDEEKARHALWVAAASDIPNKEVGEGGTALSGGQRQRVALARAIATEADVLVLNDPTTAVDSVTEYTIAQRVAGEREGRHTLVYSSAPAWREVAECSR</sequence>
<feature type="domain" description="ABC transmembrane type-1" evidence="6">
    <location>
        <begin position="14"/>
        <end position="284"/>
    </location>
</feature>
<evidence type="ECO:0000256" key="5">
    <source>
        <dbReference type="SAM" id="Phobius"/>
    </source>
</evidence>
<evidence type="ECO:0000313" key="8">
    <source>
        <dbReference type="Proteomes" id="UP000050517"/>
    </source>
</evidence>
<dbReference type="RefSeq" id="WP_082422134.1">
    <property type="nucleotide sequence ID" value="NZ_LKST01000001.1"/>
</dbReference>
<dbReference type="PROSITE" id="PS00211">
    <property type="entry name" value="ABC_TRANSPORTER_1"/>
    <property type="match status" value="1"/>
</dbReference>
<dbReference type="Pfam" id="PF00005">
    <property type="entry name" value="ABC_tran"/>
    <property type="match status" value="1"/>
</dbReference>
<feature type="transmembrane region" description="Helical" evidence="5">
    <location>
        <begin position="116"/>
        <end position="138"/>
    </location>
</feature>
<dbReference type="EC" id="3.4.22.-" evidence="7"/>
<evidence type="ECO:0000256" key="4">
    <source>
        <dbReference type="ARBA" id="ARBA00023136"/>
    </source>
</evidence>
<accession>A0A0Q0UCK2</accession>
<reference evidence="7 8" key="1">
    <citation type="submission" date="2015-10" db="EMBL/GenBank/DDBJ databases">
        <title>Corynebacteirum lowii and Corynebacterium oculi species nova, derived from human clinical disease and and emended description of Corynebacterium mastiditis.</title>
        <authorList>
            <person name="Bernard K."/>
            <person name="Pacheco A.L."/>
            <person name="Mcdougall C."/>
            <person name="Burtx T."/>
            <person name="Weibe D."/>
            <person name="Tyler S."/>
            <person name="Olson A.B."/>
            <person name="Cnockaert M."/>
            <person name="Eguchi H."/>
            <person name="Kuwahara T."/>
            <person name="Nakayama-Imaohji H."/>
            <person name="Boudewijins M."/>
            <person name="Van Hoecke F."/>
            <person name="Bernier A.-M."/>
            <person name="Vandamme P."/>
        </authorList>
    </citation>
    <scope>NUCLEOTIDE SEQUENCE [LARGE SCALE GENOMIC DNA]</scope>
    <source>
        <strain evidence="7 8">NML 130210</strain>
    </source>
</reference>
<dbReference type="PANTHER" id="PTHR43394:SF1">
    <property type="entry name" value="ATP-BINDING CASSETTE SUB-FAMILY B MEMBER 10, MITOCHONDRIAL"/>
    <property type="match status" value="1"/>
</dbReference>
<keyword evidence="8" id="KW-1185">Reference proteome</keyword>
<dbReference type="PATRIC" id="fig|1544416.3.peg.801"/>
<evidence type="ECO:0000256" key="3">
    <source>
        <dbReference type="ARBA" id="ARBA00022989"/>
    </source>
</evidence>
<gene>
    <name evidence="7" type="primary">lagD</name>
    <name evidence="7" type="ORF">Cocul_00799</name>
</gene>
<dbReference type="EMBL" id="LKST01000001">
    <property type="protein sequence ID" value="KQB85651.1"/>
    <property type="molecule type" value="Genomic_DNA"/>
</dbReference>
<dbReference type="GO" id="GO:0016887">
    <property type="term" value="F:ATP hydrolysis activity"/>
    <property type="evidence" value="ECO:0007669"/>
    <property type="project" value="InterPro"/>
</dbReference>
<dbReference type="CDD" id="cd07346">
    <property type="entry name" value="ABC_6TM_exporters"/>
    <property type="match status" value="1"/>
</dbReference>
<keyword evidence="7" id="KW-0378">Hydrolase</keyword>
<protein>
    <submittedName>
        <fullName evidence="7">Lactococcin-G-processing and transport ATP-binding protein LagD</fullName>
        <ecNumber evidence="7">3.4.22.-</ecNumber>
    </submittedName>
</protein>
<dbReference type="InterPro" id="IPR017871">
    <property type="entry name" value="ABC_transporter-like_CS"/>
</dbReference>
<keyword evidence="4 5" id="KW-0472">Membrane</keyword>
<dbReference type="Gene3D" id="3.40.50.300">
    <property type="entry name" value="P-loop containing nucleotide triphosphate hydrolases"/>
    <property type="match status" value="1"/>
</dbReference>
<evidence type="ECO:0000259" key="6">
    <source>
        <dbReference type="PROSITE" id="PS50929"/>
    </source>
</evidence>
<keyword evidence="3 5" id="KW-1133">Transmembrane helix</keyword>
<proteinExistence type="predicted"/>
<comment type="subcellular location">
    <subcellularLocation>
        <location evidence="1">Cell membrane</location>
        <topology evidence="1">Multi-pass membrane protein</topology>
    </subcellularLocation>
</comment>
<keyword evidence="2 5" id="KW-0812">Transmembrane</keyword>
<dbReference type="GO" id="GO:0005524">
    <property type="term" value="F:ATP binding"/>
    <property type="evidence" value="ECO:0007669"/>
    <property type="project" value="UniProtKB-KW"/>
</dbReference>
<dbReference type="STRING" id="1544416.Cocul_00799"/>
<dbReference type="GO" id="GO:0005886">
    <property type="term" value="C:plasma membrane"/>
    <property type="evidence" value="ECO:0007669"/>
    <property type="project" value="UniProtKB-SubCell"/>
</dbReference>
<dbReference type="AlphaFoldDB" id="A0A0Q0UCK2"/>
<comment type="caution">
    <text evidence="7">The sequence shown here is derived from an EMBL/GenBank/DDBJ whole genome shotgun (WGS) entry which is preliminary data.</text>
</comment>
<name>A0A0Q0UCK2_9CORY</name>
<dbReference type="Pfam" id="PF00664">
    <property type="entry name" value="ABC_membrane"/>
    <property type="match status" value="1"/>
</dbReference>
<dbReference type="PANTHER" id="PTHR43394">
    <property type="entry name" value="ATP-DEPENDENT PERMEASE MDL1, MITOCHONDRIAL"/>
    <property type="match status" value="1"/>
</dbReference>
<dbReference type="SUPFAM" id="SSF90123">
    <property type="entry name" value="ABC transporter transmembrane region"/>
    <property type="match status" value="1"/>
</dbReference>
<dbReference type="InterPro" id="IPR027417">
    <property type="entry name" value="P-loop_NTPase"/>
</dbReference>
<keyword evidence="7" id="KW-0067">ATP-binding</keyword>
<feature type="transmembrane region" description="Helical" evidence="5">
    <location>
        <begin position="144"/>
        <end position="163"/>
    </location>
</feature>
<dbReference type="GO" id="GO:0015421">
    <property type="term" value="F:ABC-type oligopeptide transporter activity"/>
    <property type="evidence" value="ECO:0007669"/>
    <property type="project" value="TreeGrafter"/>
</dbReference>